<dbReference type="RefSeq" id="WP_171678778.1">
    <property type="nucleotide sequence ID" value="NZ_BAAAGT010000004.1"/>
</dbReference>
<dbReference type="AlphaFoldDB" id="A0A7Y4L6T9"/>
<reference evidence="2 5" key="2">
    <citation type="submission" date="2020-08" db="EMBL/GenBank/DDBJ databases">
        <title>Sequencing the genomes of 1000 actinobacteria strains.</title>
        <authorList>
            <person name="Klenk H.-P."/>
        </authorList>
    </citation>
    <scope>NUCLEOTIDE SEQUENCE [LARGE SCALE GENOMIC DNA]</scope>
    <source>
        <strain evidence="2 5">DSM 15626</strain>
    </source>
</reference>
<evidence type="ECO:0000313" key="2">
    <source>
        <dbReference type="EMBL" id="MBB6566692.1"/>
    </source>
</evidence>
<protein>
    <submittedName>
        <fullName evidence="3">Uncharacterized protein</fullName>
    </submittedName>
</protein>
<evidence type="ECO:0000313" key="3">
    <source>
        <dbReference type="EMBL" id="NOL45480.1"/>
    </source>
</evidence>
<keyword evidence="4" id="KW-1185">Reference proteome</keyword>
<proteinExistence type="predicted"/>
<dbReference type="EMBL" id="JACHKF010000001">
    <property type="protein sequence ID" value="MBB6566692.1"/>
    <property type="molecule type" value="Genomic_DNA"/>
</dbReference>
<evidence type="ECO:0000256" key="1">
    <source>
        <dbReference type="SAM" id="MobiDB-lite"/>
    </source>
</evidence>
<evidence type="ECO:0000313" key="4">
    <source>
        <dbReference type="Proteomes" id="UP000534306"/>
    </source>
</evidence>
<dbReference type="Proteomes" id="UP000553957">
    <property type="component" value="Unassembled WGS sequence"/>
</dbReference>
<name>A0A7Y4L6T9_9ACTN</name>
<dbReference type="Proteomes" id="UP000534306">
    <property type="component" value="Unassembled WGS sequence"/>
</dbReference>
<feature type="region of interest" description="Disordered" evidence="1">
    <location>
        <begin position="399"/>
        <end position="438"/>
    </location>
</feature>
<sequence>MRATYEDLLRVARRTAIEAARSGYDNRSQAVEDWAAVMAASEHHFRWLRHRFEAAELYSGAAARTDRPLGRLAQVIGAGSDLLASQDAANARLLDNRRSLQAARAELAAVVLTAADCIMSCTRSKTPERRRLEAARTELERLADAAIPRGGLGALGDLATGQPISADDPLSVIPRYAARWERAEDGLALETLLTRDLRSTTAQVRSVCGYVWHLSDGVLTSRHAELDARHGHQLNLLKQTLRAAEAGALRVAESWRRRLSDLYGATGTPSEAAFMALKATLDQIVRRGDSLLEADELVPDKATALRVLETVDEMVWSTEQVARRQQRAVAALVSQGRLFVPRQEAGKLDVRYLRRPATSRPLQSRWLRTTEPAFFTELTACVAWTADHLTAASDIARRLAGTSQERRPERGGPPRSPAPYLEITNSAQPGQEPSTLDR</sequence>
<dbReference type="EMBL" id="JABJRC010000013">
    <property type="protein sequence ID" value="NOL45480.1"/>
    <property type="molecule type" value="Genomic_DNA"/>
</dbReference>
<organism evidence="3 4">
    <name type="scientific">Kribbella sandramycini</name>
    <dbReference type="NCBI Taxonomy" id="60450"/>
    <lineage>
        <taxon>Bacteria</taxon>
        <taxon>Bacillati</taxon>
        <taxon>Actinomycetota</taxon>
        <taxon>Actinomycetes</taxon>
        <taxon>Propionibacteriales</taxon>
        <taxon>Kribbellaceae</taxon>
        <taxon>Kribbella</taxon>
    </lineage>
</organism>
<feature type="compositionally biased region" description="Polar residues" evidence="1">
    <location>
        <begin position="423"/>
        <end position="438"/>
    </location>
</feature>
<gene>
    <name evidence="2" type="ORF">HNR71_002329</name>
    <name evidence="3" type="ORF">HPO96_35055</name>
</gene>
<accession>A0A7Y4L6T9</accession>
<reference evidence="3 4" key="1">
    <citation type="submission" date="2020-05" db="EMBL/GenBank/DDBJ databases">
        <title>Genome sequence of Kribbella sandramycini ATCC 39419.</title>
        <authorList>
            <person name="Maclea K.S."/>
            <person name="Fair J.L."/>
        </authorList>
    </citation>
    <scope>NUCLEOTIDE SEQUENCE [LARGE SCALE GENOMIC DNA]</scope>
    <source>
        <strain evidence="3 4">ATCC 39419</strain>
    </source>
</reference>
<comment type="caution">
    <text evidence="3">The sequence shown here is derived from an EMBL/GenBank/DDBJ whole genome shotgun (WGS) entry which is preliminary data.</text>
</comment>
<evidence type="ECO:0000313" key="5">
    <source>
        <dbReference type="Proteomes" id="UP000553957"/>
    </source>
</evidence>